<dbReference type="InterPro" id="IPR002994">
    <property type="entry name" value="Surf1/Shy1"/>
</dbReference>
<evidence type="ECO:0000256" key="5">
    <source>
        <dbReference type="ARBA" id="ARBA00023136"/>
    </source>
</evidence>
<dbReference type="PANTHER" id="PTHR23427">
    <property type="entry name" value="SURFEIT LOCUS PROTEIN"/>
    <property type="match status" value="1"/>
</dbReference>
<organism evidence="7 8">
    <name type="scientific">Acidovorax bellezanensis</name>
    <dbReference type="NCBI Taxonomy" id="2976702"/>
    <lineage>
        <taxon>Bacteria</taxon>
        <taxon>Pseudomonadati</taxon>
        <taxon>Pseudomonadota</taxon>
        <taxon>Betaproteobacteria</taxon>
        <taxon>Burkholderiales</taxon>
        <taxon>Comamonadaceae</taxon>
        <taxon>Acidovorax</taxon>
    </lineage>
</organism>
<comment type="caution">
    <text evidence="6">Lacks conserved residue(s) required for the propagation of feature annotation.</text>
</comment>
<comment type="subcellular location">
    <subcellularLocation>
        <location evidence="6">Cell membrane</location>
        <topology evidence="6">Multi-pass membrane protein</topology>
    </subcellularLocation>
    <subcellularLocation>
        <location evidence="1">Membrane</location>
    </subcellularLocation>
</comment>
<keyword evidence="6" id="KW-1003">Cell membrane</keyword>
<evidence type="ECO:0000256" key="4">
    <source>
        <dbReference type="ARBA" id="ARBA00022989"/>
    </source>
</evidence>
<dbReference type="PANTHER" id="PTHR23427:SF2">
    <property type="entry name" value="SURFEIT LOCUS PROTEIN 1"/>
    <property type="match status" value="1"/>
</dbReference>
<protein>
    <recommendedName>
        <fullName evidence="6">SURF1-like protein</fullName>
    </recommendedName>
</protein>
<dbReference type="Proteomes" id="UP001525968">
    <property type="component" value="Unassembled WGS sequence"/>
</dbReference>
<keyword evidence="4 6" id="KW-1133">Transmembrane helix</keyword>
<dbReference type="PROSITE" id="PS50895">
    <property type="entry name" value="SURF1"/>
    <property type="match status" value="1"/>
</dbReference>
<dbReference type="Pfam" id="PF02104">
    <property type="entry name" value="SURF1"/>
    <property type="match status" value="1"/>
</dbReference>
<sequence>MAGIAGTAALGRWQLDRAAQKEALAAAIEARGAQAPLAGPALLQALTAPASDLVHRPVVLQGRWLAQHTLYLDNRQMHGRPGFFVFTPLELALPALAGRAPVVLVQRGWIPRNFQDRTALLPVDSPAGVVEVSGRLALSPPRLYELAPGADPVSQTSRIRQNLDMGHLRAETGLPLLDVSVVQTGADSEGLQRDWPRVEAGVDKHYGYAFQWFGLSVLMAVLYVWFQFVRRFLGQRKPPAV</sequence>
<evidence type="ECO:0000256" key="2">
    <source>
        <dbReference type="ARBA" id="ARBA00007165"/>
    </source>
</evidence>
<evidence type="ECO:0000256" key="6">
    <source>
        <dbReference type="RuleBase" id="RU363076"/>
    </source>
</evidence>
<accession>A0ABT2PJT7</accession>
<feature type="transmembrane region" description="Helical" evidence="6">
    <location>
        <begin position="206"/>
        <end position="226"/>
    </location>
</feature>
<keyword evidence="3 6" id="KW-0812">Transmembrane</keyword>
<dbReference type="RefSeq" id="WP_261499109.1">
    <property type="nucleotide sequence ID" value="NZ_JAODYH010000003.1"/>
</dbReference>
<dbReference type="EMBL" id="JAODYH010000003">
    <property type="protein sequence ID" value="MCT9810121.1"/>
    <property type="molecule type" value="Genomic_DNA"/>
</dbReference>
<name>A0ABT2PJT7_9BURK</name>
<reference evidence="7 8" key="1">
    <citation type="submission" date="2022-09" db="EMBL/GenBank/DDBJ databases">
        <title>Draft genome of isolate Be4.</title>
        <authorList>
            <person name="Sanchez-Castro I."/>
            <person name="Martinez-Rodriguez P."/>
            <person name="Descostes M."/>
            <person name="Merroun M."/>
        </authorList>
    </citation>
    <scope>NUCLEOTIDE SEQUENCE [LARGE SCALE GENOMIC DNA]</scope>
    <source>
        <strain evidence="7 8">Be4</strain>
    </source>
</reference>
<evidence type="ECO:0000313" key="8">
    <source>
        <dbReference type="Proteomes" id="UP001525968"/>
    </source>
</evidence>
<keyword evidence="8" id="KW-1185">Reference proteome</keyword>
<dbReference type="CDD" id="cd06662">
    <property type="entry name" value="SURF1"/>
    <property type="match status" value="1"/>
</dbReference>
<comment type="caution">
    <text evidence="7">The sequence shown here is derived from an EMBL/GenBank/DDBJ whole genome shotgun (WGS) entry which is preliminary data.</text>
</comment>
<keyword evidence="5 6" id="KW-0472">Membrane</keyword>
<comment type="similarity">
    <text evidence="2 6">Belongs to the SURF1 family.</text>
</comment>
<dbReference type="InterPro" id="IPR045214">
    <property type="entry name" value="Surf1/Surf4"/>
</dbReference>
<gene>
    <name evidence="7" type="ORF">N0K08_05720</name>
</gene>
<proteinExistence type="inferred from homology"/>
<evidence type="ECO:0000256" key="1">
    <source>
        <dbReference type="ARBA" id="ARBA00004370"/>
    </source>
</evidence>
<evidence type="ECO:0000313" key="7">
    <source>
        <dbReference type="EMBL" id="MCT9810121.1"/>
    </source>
</evidence>
<evidence type="ECO:0000256" key="3">
    <source>
        <dbReference type="ARBA" id="ARBA00022692"/>
    </source>
</evidence>